<evidence type="ECO:0000256" key="1">
    <source>
        <dbReference type="SAM" id="MobiDB-lite"/>
    </source>
</evidence>
<dbReference type="GeneID" id="71981742"/>
<protein>
    <recommendedName>
        <fullName evidence="4">Peroxin 20</fullName>
    </recommendedName>
</protein>
<keyword evidence="3" id="KW-1185">Reference proteome</keyword>
<evidence type="ECO:0008006" key="4">
    <source>
        <dbReference type="Google" id="ProtNLM"/>
    </source>
</evidence>
<dbReference type="Proteomes" id="UP000756132">
    <property type="component" value="Chromosome 1"/>
</dbReference>
<dbReference type="Gene3D" id="6.10.280.230">
    <property type="match status" value="1"/>
</dbReference>
<evidence type="ECO:0000313" key="3">
    <source>
        <dbReference type="Proteomes" id="UP000756132"/>
    </source>
</evidence>
<sequence length="420" mass="46350">MAEAMCGPSNPLQQFRKQGNIDRTLQQDRLAARHHPAQGFRSHDANARLLDPEFEAFQAGLEPPILEHAHALQAPQSSGGPSQAPSWAADFHQMHISPQPMQQHPHFQAGPSASNWAQDFSTHLSQTAPKAQHSSQSPLDFEQRARGFGNLGFQSQFAQPSYAPAVQSKGKEPVVAEQYDETAFERAFDQARADMMADVEDTAQESIAVDDVQDLVEKIEAAAEQEATQMLNESNQDLEDLHAMPRMHGADVELEALDEIQQEEQPDERQQQEDDALAATAQELLGKVEHNTSDKFKNSQFLGLMRKLADREVRVEGDKMVETANASSTTVADDTLNASSMANAQHFYYGKPQPAPLAATTVDSRPPDYGLSIPPQEQDHDMGRVNPSDGRDVVDLLDQPGAITDDIDSEFLMTSPYYQP</sequence>
<dbReference type="OrthoDB" id="5407351at2759"/>
<reference evidence="2" key="2">
    <citation type="journal article" date="2022" name="Microb. Genom.">
        <title>A chromosome-scale genome assembly of the tomato pathogen Cladosporium fulvum reveals a compartmentalized genome architecture and the presence of a dispensable chromosome.</title>
        <authorList>
            <person name="Zaccaron A.Z."/>
            <person name="Chen L.H."/>
            <person name="Samaras A."/>
            <person name="Stergiopoulos I."/>
        </authorList>
    </citation>
    <scope>NUCLEOTIDE SEQUENCE</scope>
    <source>
        <strain evidence="2">Race5_Kim</strain>
    </source>
</reference>
<gene>
    <name evidence="2" type="ORF">CLAFUR5_01864</name>
</gene>
<feature type="compositionally biased region" description="Basic and acidic residues" evidence="1">
    <location>
        <begin position="377"/>
        <end position="392"/>
    </location>
</feature>
<reference evidence="2" key="1">
    <citation type="submission" date="2021-12" db="EMBL/GenBank/DDBJ databases">
        <authorList>
            <person name="Zaccaron A."/>
            <person name="Stergiopoulos I."/>
        </authorList>
    </citation>
    <scope>NUCLEOTIDE SEQUENCE</scope>
    <source>
        <strain evidence="2">Race5_Kim</strain>
    </source>
</reference>
<dbReference type="KEGG" id="ffu:CLAFUR5_01864"/>
<dbReference type="EMBL" id="CP090163">
    <property type="protein sequence ID" value="UJO11974.1"/>
    <property type="molecule type" value="Genomic_DNA"/>
</dbReference>
<accession>A0A9Q8L711</accession>
<name>A0A9Q8L711_PASFU</name>
<dbReference type="RefSeq" id="XP_047756340.1">
    <property type="nucleotide sequence ID" value="XM_047901012.1"/>
</dbReference>
<dbReference type="AlphaFoldDB" id="A0A9Q8L711"/>
<organism evidence="2 3">
    <name type="scientific">Passalora fulva</name>
    <name type="common">Tomato leaf mold</name>
    <name type="synonym">Cladosporium fulvum</name>
    <dbReference type="NCBI Taxonomy" id="5499"/>
    <lineage>
        <taxon>Eukaryota</taxon>
        <taxon>Fungi</taxon>
        <taxon>Dikarya</taxon>
        <taxon>Ascomycota</taxon>
        <taxon>Pezizomycotina</taxon>
        <taxon>Dothideomycetes</taxon>
        <taxon>Dothideomycetidae</taxon>
        <taxon>Mycosphaerellales</taxon>
        <taxon>Mycosphaerellaceae</taxon>
        <taxon>Fulvia</taxon>
    </lineage>
</organism>
<evidence type="ECO:0000313" key="2">
    <source>
        <dbReference type="EMBL" id="UJO11974.1"/>
    </source>
</evidence>
<feature type="region of interest" description="Disordered" evidence="1">
    <location>
        <begin position="360"/>
        <end position="392"/>
    </location>
</feature>
<proteinExistence type="predicted"/>